<dbReference type="InterPro" id="IPR013217">
    <property type="entry name" value="Methyltransf_12"/>
</dbReference>
<dbReference type="SUPFAM" id="SSF47336">
    <property type="entry name" value="ACP-like"/>
    <property type="match status" value="1"/>
</dbReference>
<keyword evidence="1" id="KW-0596">Phosphopantetheine</keyword>
<dbReference type="PROSITE" id="PS52019">
    <property type="entry name" value="PKS_MFAS_DH"/>
    <property type="match status" value="1"/>
</dbReference>
<dbReference type="Gene3D" id="3.40.50.150">
    <property type="entry name" value="Vaccinia Virus protein VP39"/>
    <property type="match status" value="1"/>
</dbReference>
<keyword evidence="3" id="KW-0808">Transferase</keyword>
<feature type="region of interest" description="C-terminal hotdog fold" evidence="5">
    <location>
        <begin position="1083"/>
        <end position="1225"/>
    </location>
</feature>
<keyword evidence="4" id="KW-0511">Multifunctional enzyme</keyword>
<dbReference type="InterPro" id="IPR036736">
    <property type="entry name" value="ACP-like_sf"/>
</dbReference>
<dbReference type="Gene3D" id="3.10.129.110">
    <property type="entry name" value="Polyketide synthase dehydratase"/>
    <property type="match status" value="1"/>
</dbReference>
<dbReference type="InterPro" id="IPR041068">
    <property type="entry name" value="HTH_51"/>
</dbReference>
<dbReference type="InterPro" id="IPR029063">
    <property type="entry name" value="SAM-dependent_MTases_sf"/>
</dbReference>
<evidence type="ECO:0000259" key="8">
    <source>
        <dbReference type="PROSITE" id="PS52019"/>
    </source>
</evidence>
<keyword evidence="2" id="KW-0597">Phosphoprotein</keyword>
<dbReference type="Pfam" id="PF02801">
    <property type="entry name" value="Ketoacyl-synt_C"/>
    <property type="match status" value="1"/>
</dbReference>
<dbReference type="GO" id="GO:0044550">
    <property type="term" value="P:secondary metabolite biosynthetic process"/>
    <property type="evidence" value="ECO:0007669"/>
    <property type="project" value="TreeGrafter"/>
</dbReference>
<dbReference type="CDD" id="cd00833">
    <property type="entry name" value="PKS"/>
    <property type="match status" value="1"/>
</dbReference>
<dbReference type="PANTHER" id="PTHR43775:SF21">
    <property type="entry name" value="NON-REDUCING POLYKETIDE SYNTHASE AUSA-RELATED"/>
    <property type="match status" value="1"/>
</dbReference>
<evidence type="ECO:0000313" key="10">
    <source>
        <dbReference type="Proteomes" id="UP000054383"/>
    </source>
</evidence>
<evidence type="ECO:0000259" key="7">
    <source>
        <dbReference type="PROSITE" id="PS52004"/>
    </source>
</evidence>
<keyword evidence="10" id="KW-1185">Reference proteome</keyword>
<dbReference type="InterPro" id="IPR042104">
    <property type="entry name" value="PKS_dehydratase_sf"/>
</dbReference>
<dbReference type="Pfam" id="PF00698">
    <property type="entry name" value="Acyl_transf_1"/>
    <property type="match status" value="1"/>
</dbReference>
<sequence>MADTLSNQSIDVESRFHYMKDTEPESDYLVPDSAVAVIGVACKFAGADSPEQLWEILETGTSMCRELPQDRFPDSRFERRAYSRKFKANTLDDVHVFDHKFFKVPSREATFMDPQQRLGLQVTYQALESADYFSWDTSGVEQDMGCYWATCTNEYAENVACHPPSAFSLTGSIRPFIAGKISHHFGWTGPAIMYDTACAASGTAIHQACRAVATGECSSAVAGATNIFVSPDTFQNLACGHFTSPTGESKSFDAAADGYCRGEGVAVVVLKKLSTALQDGDPIKGVIASTAVNQNANEFSITLPHGPSQMNLYRKALRLAGLTAQDISYVEAHGTGTPVGDPIEVESIRGVFGHTPHPHRGKTYLGSLKGNIGHTEATSGISGLIKVLLMMQKGAIPPQATFNSLNPAIAPLEPNNVEIPTSKVPWTNKFKAACVNNYGASGTNAVMVVLQPPKMVSPLESSTSKCTPVAAYPVSITAFSPSSLESYCFSLLSFIDTLEKDKNEDKNDLAKDISYHLSRRKNPNLAYSLCGTVSSLQDLKGLLISAIPTQPPRKDTKTQPVVLLFGGQTGKFASVARGFYDSAAVFRKHLNDCNAQLLKLGNQSIFPEIFEPYPQDDVVLLHSMLFSSQYASAMAWLDCGLKPARLIGHSFGQLTALCVSGVLSLHDSLRLVTQRARLIREQWGKDPGSMIAIEADLDRVLNLLTRHAGIDLDIACHNGPQSFVLAGSTSSADNLESFLKSSPEPVRWKRLQVTNAFHSPLAEHLVQSLREICEDLNFRNPKIPLETCSKESTWQHITPSLVAYHTREPVFFHQAVERISDQLGPCTWLEAGLGSGLPLLRRCLGTPPSSHNMKSLNVDSATALESLAELTVGLWKLGVDVQFWPFHRSQQHQYGILNLPPYQFDKAYHWLEWKDLSKPEVLVQHPGPGQTSVLQLIRKTKAVCEFRINTQCESWTTTISDHQVLGYPVCALSSLLDLVSKAIDTIQDAPAQKAVAYSIQDLITQSPIPAGSESGLNLAIENTNHPQSWKFVVTDASELSQAYASGTISVPNGNNERHERDFTRFQRLVDITQVENIMNDPEADSVKGMAVYKSLTNLFQVPKSVQVIKEVTAKDSAAAGYLKTLSNKQFVAIENFIQVPLICLNSLQDRQEDEIYVNTAIGEVKYKDSSHLQSDAKTSWALYLKFSGLECPQTTCDIFVFGQNHHLCIVILDVTFTRMQIGLLRQALSVPHAYPKLSTGHDLVVSESLEYTEPCTIQMQNPDPPALIERSITQSTNLPDILQALFDLLVRVADVDSDALHKDVLIGDLGIDSLMGMEVVDEINNFFSINVDVAEFMAVTDVGSLCGLIAKRTSSFLYNPGPEPKAEPDVSSRAGSSSGLLTIATPNTKLSSDMDTPQAVSRLAVQQPQSTDGLLHSALEAFDMIRDEFEVFAKESGCDKFWSDVYPSQLRLIVAYITEAFKKLGCDLSSVKAGEKIPKIPCLPKYDKLVIRLMHALHDDGLVTQIENGWIRTMKPVSVELSAAERFDQITVDFPQFESEHKLLHTAGSKLDECLSGQLNPLALLFGGPEKRKMMADQYLVAPIQSSVSRQLASFIKKCFGSQRIQQVVRVLEIGGGTCGTTLHAVNAFARLGIPLEYTFSDISPSFVTAAKSKLAEHKFVKFRTLDITETPSPDLSNHYDMVIATNVIHATPNACKSARHARQMLRPGGFLTLVEYTCNYHHLDLVFGQLDGWWFFDDGREHAIMDESGWKSTLKRAGFEGIDWTGGQTHESKILRIFFAY</sequence>
<evidence type="ECO:0000256" key="1">
    <source>
        <dbReference type="ARBA" id="ARBA00022450"/>
    </source>
</evidence>
<dbReference type="GO" id="GO:0006633">
    <property type="term" value="P:fatty acid biosynthetic process"/>
    <property type="evidence" value="ECO:0007669"/>
    <property type="project" value="TreeGrafter"/>
</dbReference>
<dbReference type="Gene3D" id="3.40.366.10">
    <property type="entry name" value="Malonyl-Coenzyme A Acyl Carrier Protein, domain 2"/>
    <property type="match status" value="1"/>
</dbReference>
<dbReference type="InterPro" id="IPR016035">
    <property type="entry name" value="Acyl_Trfase/lysoPLipase"/>
</dbReference>
<protein>
    <submittedName>
        <fullName evidence="9">Uncharacterized protein</fullName>
    </submittedName>
</protein>
<dbReference type="InterPro" id="IPR016039">
    <property type="entry name" value="Thiolase-like"/>
</dbReference>
<dbReference type="InterPro" id="IPR014043">
    <property type="entry name" value="Acyl_transferase_dom"/>
</dbReference>
<dbReference type="STRING" id="28573.A0A0U1LY86"/>
<dbReference type="SUPFAM" id="SSF53901">
    <property type="entry name" value="Thiolase-like"/>
    <property type="match status" value="1"/>
</dbReference>
<evidence type="ECO:0000256" key="4">
    <source>
        <dbReference type="ARBA" id="ARBA00023268"/>
    </source>
</evidence>
<dbReference type="InterPro" id="IPR049900">
    <property type="entry name" value="PKS_mFAS_DH"/>
</dbReference>
<dbReference type="PROSITE" id="PS00012">
    <property type="entry name" value="PHOSPHOPANTETHEINE"/>
    <property type="match status" value="1"/>
</dbReference>
<dbReference type="Gene3D" id="1.10.1200.10">
    <property type="entry name" value="ACP-like"/>
    <property type="match status" value="1"/>
</dbReference>
<feature type="region of interest" description="N-terminal hotdog fold" evidence="5">
    <location>
        <begin position="925"/>
        <end position="1055"/>
    </location>
</feature>
<dbReference type="Pfam" id="PF00109">
    <property type="entry name" value="ketoacyl-synt"/>
    <property type="match status" value="1"/>
</dbReference>
<evidence type="ECO:0000256" key="5">
    <source>
        <dbReference type="PROSITE-ProRule" id="PRU01363"/>
    </source>
</evidence>
<gene>
    <name evidence="9" type="ORF">PISL3812_05326</name>
</gene>
<dbReference type="PROSITE" id="PS52004">
    <property type="entry name" value="KS3_2"/>
    <property type="match status" value="1"/>
</dbReference>
<dbReference type="InterPro" id="IPR014031">
    <property type="entry name" value="Ketoacyl_synth_C"/>
</dbReference>
<dbReference type="SUPFAM" id="SSF55048">
    <property type="entry name" value="Probable ACP-binding domain of malonyl-CoA ACP transacylase"/>
    <property type="match status" value="1"/>
</dbReference>
<dbReference type="SUPFAM" id="SSF52151">
    <property type="entry name" value="FabD/lysophospholipase-like"/>
    <property type="match status" value="1"/>
</dbReference>
<dbReference type="SMART" id="SM00825">
    <property type="entry name" value="PKS_KS"/>
    <property type="match status" value="1"/>
</dbReference>
<dbReference type="Gene3D" id="3.30.70.3290">
    <property type="match status" value="1"/>
</dbReference>
<feature type="domain" description="Carrier" evidence="6">
    <location>
        <begin position="1279"/>
        <end position="1353"/>
    </location>
</feature>
<dbReference type="Pfam" id="PF18558">
    <property type="entry name" value="HTH_51"/>
    <property type="match status" value="1"/>
</dbReference>
<organism evidence="9 10">
    <name type="scientific">Talaromyces islandicus</name>
    <name type="common">Penicillium islandicum</name>
    <dbReference type="NCBI Taxonomy" id="28573"/>
    <lineage>
        <taxon>Eukaryota</taxon>
        <taxon>Fungi</taxon>
        <taxon>Dikarya</taxon>
        <taxon>Ascomycota</taxon>
        <taxon>Pezizomycotina</taxon>
        <taxon>Eurotiomycetes</taxon>
        <taxon>Eurotiomycetidae</taxon>
        <taxon>Eurotiales</taxon>
        <taxon>Trichocomaceae</taxon>
        <taxon>Talaromyces</taxon>
        <taxon>Talaromyces sect. Islandici</taxon>
    </lineage>
</organism>
<name>A0A0U1LY86_TALIS</name>
<proteinExistence type="predicted"/>
<dbReference type="Pfam" id="PF00550">
    <property type="entry name" value="PP-binding"/>
    <property type="match status" value="1"/>
</dbReference>
<evidence type="ECO:0000256" key="3">
    <source>
        <dbReference type="ARBA" id="ARBA00022679"/>
    </source>
</evidence>
<dbReference type="Proteomes" id="UP000054383">
    <property type="component" value="Unassembled WGS sequence"/>
</dbReference>
<dbReference type="InterPro" id="IPR020841">
    <property type="entry name" value="PKS_Beta-ketoAc_synthase_dom"/>
</dbReference>
<comment type="caution">
    <text evidence="5">Lacks conserved residue(s) required for the propagation of feature annotation.</text>
</comment>
<dbReference type="Gene3D" id="3.40.47.10">
    <property type="match status" value="1"/>
</dbReference>
<reference evidence="9 10" key="1">
    <citation type="submission" date="2015-04" db="EMBL/GenBank/DDBJ databases">
        <authorList>
            <person name="Syromyatnikov M.Y."/>
            <person name="Popov V.N."/>
        </authorList>
    </citation>
    <scope>NUCLEOTIDE SEQUENCE [LARGE SCALE GENOMIC DNA]</scope>
    <source>
        <strain evidence="9">WF-38-12</strain>
    </source>
</reference>
<accession>A0A0U1LY86</accession>
<dbReference type="OMA" id="CASDYND"/>
<dbReference type="GO" id="GO:0004312">
    <property type="term" value="F:fatty acid synthase activity"/>
    <property type="evidence" value="ECO:0007669"/>
    <property type="project" value="TreeGrafter"/>
</dbReference>
<dbReference type="Pfam" id="PF08242">
    <property type="entry name" value="Methyltransf_12"/>
    <property type="match status" value="1"/>
</dbReference>
<dbReference type="SMART" id="SM00827">
    <property type="entry name" value="PKS_AT"/>
    <property type="match status" value="1"/>
</dbReference>
<dbReference type="InterPro" id="IPR016036">
    <property type="entry name" value="Malonyl_transacylase_ACP-bd"/>
</dbReference>
<feature type="domain" description="PKS/mFAS DH" evidence="8">
    <location>
        <begin position="925"/>
        <end position="1225"/>
    </location>
</feature>
<feature type="domain" description="Ketosynthase family 3 (KS3)" evidence="7">
    <location>
        <begin position="32"/>
        <end position="451"/>
    </location>
</feature>
<dbReference type="InterPro" id="IPR050091">
    <property type="entry name" value="PKS_NRPS_Biosynth_Enz"/>
</dbReference>
<evidence type="ECO:0000313" key="9">
    <source>
        <dbReference type="EMBL" id="CRG88297.1"/>
    </source>
</evidence>
<dbReference type="InterPro" id="IPR001227">
    <property type="entry name" value="Ac_transferase_dom_sf"/>
</dbReference>
<dbReference type="PROSITE" id="PS50075">
    <property type="entry name" value="CARRIER"/>
    <property type="match status" value="1"/>
</dbReference>
<dbReference type="InterPro" id="IPR014030">
    <property type="entry name" value="Ketoacyl_synth_N"/>
</dbReference>
<dbReference type="OrthoDB" id="429813at2759"/>
<evidence type="ECO:0000259" key="6">
    <source>
        <dbReference type="PROSITE" id="PS50075"/>
    </source>
</evidence>
<evidence type="ECO:0000256" key="2">
    <source>
        <dbReference type="ARBA" id="ARBA00022553"/>
    </source>
</evidence>
<dbReference type="CDD" id="cd02440">
    <property type="entry name" value="AdoMet_MTases"/>
    <property type="match status" value="1"/>
</dbReference>
<dbReference type="InterPro" id="IPR006162">
    <property type="entry name" value="Ppantetheine_attach_site"/>
</dbReference>
<dbReference type="EMBL" id="CVMT01000004">
    <property type="protein sequence ID" value="CRG88297.1"/>
    <property type="molecule type" value="Genomic_DNA"/>
</dbReference>
<dbReference type="InterPro" id="IPR009081">
    <property type="entry name" value="PP-bd_ACP"/>
</dbReference>
<dbReference type="PANTHER" id="PTHR43775">
    <property type="entry name" value="FATTY ACID SYNTHASE"/>
    <property type="match status" value="1"/>
</dbReference>
<dbReference type="SUPFAM" id="SSF53335">
    <property type="entry name" value="S-adenosyl-L-methionine-dependent methyltransferases"/>
    <property type="match status" value="1"/>
</dbReference>